<gene>
    <name evidence="1" type="ordered locus">Acid345_0670</name>
</gene>
<sequence>MYENFYATERWSKKKVHCVYQALVVAIATRHADAVDIKFDVDERGVWIALPHPAWMEYNRRNPGKVITDPMAVQVAGRYLKQLIESGEDNGREMFAVSEEETLAQLDAFLKEANTVSA</sequence>
<reference evidence="1 2" key="1">
    <citation type="journal article" date="2009" name="Appl. Environ. Microbiol.">
        <title>Three genomes from the phylum Acidobacteria provide insight into the lifestyles of these microorganisms in soils.</title>
        <authorList>
            <person name="Ward N.L."/>
            <person name="Challacombe J.F."/>
            <person name="Janssen P.H."/>
            <person name="Henrissat B."/>
            <person name="Coutinho P.M."/>
            <person name="Wu M."/>
            <person name="Xie G."/>
            <person name="Haft D.H."/>
            <person name="Sait M."/>
            <person name="Badger J."/>
            <person name="Barabote R.D."/>
            <person name="Bradley B."/>
            <person name="Brettin T.S."/>
            <person name="Brinkac L.M."/>
            <person name="Bruce D."/>
            <person name="Creasy T."/>
            <person name="Daugherty S.C."/>
            <person name="Davidsen T.M."/>
            <person name="DeBoy R.T."/>
            <person name="Detter J.C."/>
            <person name="Dodson R.J."/>
            <person name="Durkin A.S."/>
            <person name="Ganapathy A."/>
            <person name="Gwinn-Giglio M."/>
            <person name="Han C.S."/>
            <person name="Khouri H."/>
            <person name="Kiss H."/>
            <person name="Kothari S.P."/>
            <person name="Madupu R."/>
            <person name="Nelson K.E."/>
            <person name="Nelson W.C."/>
            <person name="Paulsen I."/>
            <person name="Penn K."/>
            <person name="Ren Q."/>
            <person name="Rosovitz M.J."/>
            <person name="Selengut J.D."/>
            <person name="Shrivastava S."/>
            <person name="Sullivan S.A."/>
            <person name="Tapia R."/>
            <person name="Thompson L.S."/>
            <person name="Watkins K.L."/>
            <person name="Yang Q."/>
            <person name="Yu C."/>
            <person name="Zafar N."/>
            <person name="Zhou L."/>
            <person name="Kuske C.R."/>
        </authorList>
    </citation>
    <scope>NUCLEOTIDE SEQUENCE [LARGE SCALE GENOMIC DNA]</scope>
    <source>
        <strain evidence="1 2">Ellin345</strain>
    </source>
</reference>
<dbReference type="EnsemblBacteria" id="ABF39675">
    <property type="protein sequence ID" value="ABF39675"/>
    <property type="gene ID" value="Acid345_0670"/>
</dbReference>
<protein>
    <submittedName>
        <fullName evidence="1">Uncharacterized protein</fullName>
    </submittedName>
</protein>
<dbReference type="Proteomes" id="UP000002432">
    <property type="component" value="Chromosome"/>
</dbReference>
<keyword evidence="2" id="KW-1185">Reference proteome</keyword>
<dbReference type="KEGG" id="aba:Acid345_0670"/>
<proteinExistence type="predicted"/>
<dbReference type="RefSeq" id="WP_011521477.1">
    <property type="nucleotide sequence ID" value="NC_008009.1"/>
</dbReference>
<accession>Q1ITX5</accession>
<organism evidence="1 2">
    <name type="scientific">Koribacter versatilis (strain Ellin345)</name>
    <dbReference type="NCBI Taxonomy" id="204669"/>
    <lineage>
        <taxon>Bacteria</taxon>
        <taxon>Pseudomonadati</taxon>
        <taxon>Acidobacteriota</taxon>
        <taxon>Terriglobia</taxon>
        <taxon>Terriglobales</taxon>
        <taxon>Candidatus Korobacteraceae</taxon>
        <taxon>Candidatus Korobacter</taxon>
    </lineage>
</organism>
<evidence type="ECO:0000313" key="1">
    <source>
        <dbReference type="EMBL" id="ABF39675.1"/>
    </source>
</evidence>
<dbReference type="OrthoDB" id="116068at2"/>
<dbReference type="STRING" id="204669.Acid345_0670"/>
<evidence type="ECO:0000313" key="2">
    <source>
        <dbReference type="Proteomes" id="UP000002432"/>
    </source>
</evidence>
<dbReference type="eggNOG" id="ENOG5030GB5">
    <property type="taxonomic scope" value="Bacteria"/>
</dbReference>
<name>Q1ITX5_KORVE</name>
<dbReference type="EMBL" id="CP000360">
    <property type="protein sequence ID" value="ABF39675.1"/>
    <property type="molecule type" value="Genomic_DNA"/>
</dbReference>
<dbReference type="AlphaFoldDB" id="Q1ITX5"/>
<dbReference type="HOGENOM" id="CLU_1834199_0_0_0"/>